<accession>A0ABY7W4K8</accession>
<dbReference type="InterPro" id="IPR050464">
    <property type="entry name" value="Zeta_carotene_desat/Oxidored"/>
</dbReference>
<organism evidence="13 14">
    <name type="scientific">Shouchella hunanensis</name>
    <dbReference type="NCBI Taxonomy" id="766894"/>
    <lineage>
        <taxon>Bacteria</taxon>
        <taxon>Bacillati</taxon>
        <taxon>Bacillota</taxon>
        <taxon>Bacilli</taxon>
        <taxon>Bacillales</taxon>
        <taxon>Bacillaceae</taxon>
        <taxon>Shouchella</taxon>
    </lineage>
</organism>
<keyword evidence="11" id="KW-0963">Cytoplasm</keyword>
<dbReference type="Proteomes" id="UP001215143">
    <property type="component" value="Chromosome"/>
</dbReference>
<comment type="similarity">
    <text evidence="4 11">Belongs to the protoporphyrinogen/coproporphyrinogen oxidase family. Coproporphyrinogen III oxidase subfamily.</text>
</comment>
<comment type="cofactor">
    <cofactor evidence="2 11">
        <name>FAD</name>
        <dbReference type="ChEBI" id="CHEBI:57692"/>
    </cofactor>
</comment>
<evidence type="ECO:0000256" key="8">
    <source>
        <dbReference type="ARBA" id="ARBA00022827"/>
    </source>
</evidence>
<dbReference type="PANTHER" id="PTHR42923">
    <property type="entry name" value="PROTOPORPHYRINOGEN OXIDASE"/>
    <property type="match status" value="1"/>
</dbReference>
<keyword evidence="7 11" id="KW-0285">Flavoprotein</keyword>
<evidence type="ECO:0000256" key="10">
    <source>
        <dbReference type="ARBA" id="ARBA00023133"/>
    </source>
</evidence>
<dbReference type="InterPro" id="IPR004572">
    <property type="entry name" value="Protoporphyrinogen_oxidase"/>
</dbReference>
<dbReference type="Gene3D" id="3.50.50.60">
    <property type="entry name" value="FAD/NAD(P)-binding domain"/>
    <property type="match status" value="1"/>
</dbReference>
<dbReference type="Pfam" id="PF01593">
    <property type="entry name" value="Amino_oxidase"/>
    <property type="match status" value="1"/>
</dbReference>
<dbReference type="Gene3D" id="1.10.3110.10">
    <property type="entry name" value="protoporphyrinogen ix oxidase, domain 3"/>
    <property type="match status" value="1"/>
</dbReference>
<comment type="catalytic activity">
    <reaction evidence="1">
        <text>coproporphyrinogen III + 3 O2 = coproporphyrin III + 3 H2O2</text>
        <dbReference type="Rhea" id="RHEA:43436"/>
        <dbReference type="ChEBI" id="CHEBI:15379"/>
        <dbReference type="ChEBI" id="CHEBI:16240"/>
        <dbReference type="ChEBI" id="CHEBI:57309"/>
        <dbReference type="ChEBI" id="CHEBI:131725"/>
        <dbReference type="EC" id="1.3.3.15"/>
    </reaction>
    <physiologicalReaction direction="left-to-right" evidence="1">
        <dbReference type="Rhea" id="RHEA:43437"/>
    </physiologicalReaction>
</comment>
<evidence type="ECO:0000256" key="6">
    <source>
        <dbReference type="ARBA" id="ARBA00019046"/>
    </source>
</evidence>
<evidence type="ECO:0000256" key="3">
    <source>
        <dbReference type="ARBA" id="ARBA00004744"/>
    </source>
</evidence>
<dbReference type="NCBIfam" id="NF008845">
    <property type="entry name" value="PRK11883.1-5"/>
    <property type="match status" value="1"/>
</dbReference>
<comment type="subcellular location">
    <subcellularLocation>
        <location evidence="11">Cytoplasm</location>
    </subcellularLocation>
</comment>
<gene>
    <name evidence="13" type="primary">hemY</name>
    <name evidence="13" type="ORF">PQ477_15250</name>
</gene>
<evidence type="ECO:0000256" key="11">
    <source>
        <dbReference type="RuleBase" id="RU364052"/>
    </source>
</evidence>
<reference evidence="13 14" key="1">
    <citation type="submission" date="2023-02" db="EMBL/GenBank/DDBJ databases">
        <authorList>
            <person name="Liu G."/>
        </authorList>
    </citation>
    <scope>NUCLEOTIDE SEQUENCE [LARGE SCALE GENOMIC DNA]</scope>
    <source>
        <strain evidence="13 14">DSM 23008</strain>
    </source>
</reference>
<sequence>MPLKNSLLLLIRMSNDQVAIIGAGATGLAAALWLEDHTSIQYHVFEQQDRAGGKVVTTVDDGFIIEGGADSYLERKIAMTDLIKRVGLEEELVRNEVGQAYILKDGDLYPNPKRTVLGIPTDLDEFMKTDLISDDGKKELLKEYNKPMAPRVNEDISLGDFFEHRLGKEMVSSLIEPLLGGIYGGNIYELSMRATFPHFLKMEEEGSLLRALEQKQQPHENVKKQGMFLTVKTGLQSVFEAVVANLKEGSVSFNTQVEEIVKEGDNRYLVRLANGEKKGPYHSVLITTPPQKASELIPDNKIKQQLQALTATSCATVALTFPEYAIDIPHEGTGFVVARNGQETITACTWTDVKWPHTGKSGKTLMRAYVGKPDQPEIVHESDESITNAVLADLKGIMNSNATPERVHITRWYEAMPQYKVGHVERVKQLAHELTATHPGLHVAGAAFEGVGVPDCVKQGNEVAKKIVDTVKVT</sequence>
<dbReference type="RefSeq" id="WP_274272397.1">
    <property type="nucleotide sequence ID" value="NZ_CP117834.1"/>
</dbReference>
<proteinExistence type="inferred from homology"/>
<keyword evidence="10 11" id="KW-0350">Heme biosynthesis</keyword>
<dbReference type="InterPro" id="IPR002937">
    <property type="entry name" value="Amino_oxidase"/>
</dbReference>
<dbReference type="EMBL" id="CP117834">
    <property type="protein sequence ID" value="WDF02845.1"/>
    <property type="molecule type" value="Genomic_DNA"/>
</dbReference>
<evidence type="ECO:0000259" key="12">
    <source>
        <dbReference type="Pfam" id="PF01593"/>
    </source>
</evidence>
<name>A0ABY7W4K8_9BACI</name>
<dbReference type="Gene3D" id="3.90.660.20">
    <property type="entry name" value="Protoporphyrinogen oxidase, mitochondrial, domain 2"/>
    <property type="match status" value="1"/>
</dbReference>
<protein>
    <recommendedName>
        <fullName evidence="6 11">Coproporphyrinogen III oxidase</fullName>
        <ecNumber evidence="5 11">1.3.3.15</ecNumber>
    </recommendedName>
</protein>
<dbReference type="SUPFAM" id="SSF54373">
    <property type="entry name" value="FAD-linked reductases, C-terminal domain"/>
    <property type="match status" value="1"/>
</dbReference>
<dbReference type="GO" id="GO:0004729">
    <property type="term" value="F:oxygen-dependent protoporphyrinogen oxidase activity"/>
    <property type="evidence" value="ECO:0007669"/>
    <property type="project" value="UniProtKB-EC"/>
</dbReference>
<keyword evidence="9 11" id="KW-0560">Oxidoreductase</keyword>
<dbReference type="SUPFAM" id="SSF51905">
    <property type="entry name" value="FAD/NAD(P)-binding domain"/>
    <property type="match status" value="1"/>
</dbReference>
<dbReference type="NCBIfam" id="TIGR00562">
    <property type="entry name" value="proto_IX_ox"/>
    <property type="match status" value="1"/>
</dbReference>
<comment type="pathway">
    <text evidence="3 11">Porphyrin-containing compound metabolism; protoheme biosynthesis.</text>
</comment>
<comment type="function">
    <text evidence="11">Involved in coproporphyrin-dependent heme b biosynthesis. Catalyzes the oxidation of coproporphyrinogen III to coproporphyrin III.</text>
</comment>
<evidence type="ECO:0000256" key="4">
    <source>
        <dbReference type="ARBA" id="ARBA00008310"/>
    </source>
</evidence>
<feature type="domain" description="Amine oxidase" evidence="12">
    <location>
        <begin position="26"/>
        <end position="467"/>
    </location>
</feature>
<evidence type="ECO:0000256" key="1">
    <source>
        <dbReference type="ARBA" id="ARBA00001755"/>
    </source>
</evidence>
<dbReference type="PANTHER" id="PTHR42923:SF3">
    <property type="entry name" value="PROTOPORPHYRINOGEN OXIDASE"/>
    <property type="match status" value="1"/>
</dbReference>
<keyword evidence="8 11" id="KW-0274">FAD</keyword>
<evidence type="ECO:0000256" key="5">
    <source>
        <dbReference type="ARBA" id="ARBA00012402"/>
    </source>
</evidence>
<keyword evidence="14" id="KW-1185">Reference proteome</keyword>
<dbReference type="InterPro" id="IPR036188">
    <property type="entry name" value="FAD/NAD-bd_sf"/>
</dbReference>
<evidence type="ECO:0000313" key="13">
    <source>
        <dbReference type="EMBL" id="WDF02845.1"/>
    </source>
</evidence>
<dbReference type="EC" id="1.3.3.15" evidence="5 11"/>
<evidence type="ECO:0000256" key="9">
    <source>
        <dbReference type="ARBA" id="ARBA00023002"/>
    </source>
</evidence>
<evidence type="ECO:0000256" key="7">
    <source>
        <dbReference type="ARBA" id="ARBA00022630"/>
    </source>
</evidence>
<evidence type="ECO:0000313" key="14">
    <source>
        <dbReference type="Proteomes" id="UP001215143"/>
    </source>
</evidence>
<evidence type="ECO:0000256" key="2">
    <source>
        <dbReference type="ARBA" id="ARBA00001974"/>
    </source>
</evidence>